<dbReference type="EMBL" id="SDJR01000003">
    <property type="protein sequence ID" value="RXR26724.1"/>
    <property type="molecule type" value="Genomic_DNA"/>
</dbReference>
<feature type="transmembrane region" description="Helical" evidence="1">
    <location>
        <begin position="197"/>
        <end position="216"/>
    </location>
</feature>
<protein>
    <recommendedName>
        <fullName evidence="6">Glycosyltransferase RgtA/B/C/D-like domain-containing protein</fullName>
    </recommendedName>
</protein>
<keyword evidence="1" id="KW-1133">Transmembrane helix</keyword>
<keyword evidence="1" id="KW-0812">Transmembrane</keyword>
<comment type="caution">
    <text evidence="3">The sequence shown here is derived from an EMBL/GenBank/DDBJ whole genome shotgun (WGS) entry which is preliminary data.</text>
</comment>
<reference evidence="4 5" key="1">
    <citation type="submission" date="2019-01" db="EMBL/GenBank/DDBJ databases">
        <title>Oerskovia turbata Genome sequencing and assembly.</title>
        <authorList>
            <person name="Dou T."/>
        </authorList>
    </citation>
    <scope>NUCLEOTIDE SEQUENCE [LARGE SCALE GENOMIC DNA]</scope>
    <source>
        <strain evidence="3 4">JCM12123</strain>
        <strain evidence="2 5">JCM3160</strain>
    </source>
</reference>
<feature type="transmembrane region" description="Helical" evidence="1">
    <location>
        <begin position="487"/>
        <end position="508"/>
    </location>
</feature>
<dbReference type="AlphaFoldDB" id="A0A4Q1KWD4"/>
<feature type="transmembrane region" description="Helical" evidence="1">
    <location>
        <begin position="246"/>
        <end position="268"/>
    </location>
</feature>
<evidence type="ECO:0000313" key="5">
    <source>
        <dbReference type="Proteomes" id="UP000290517"/>
    </source>
</evidence>
<feature type="transmembrane region" description="Helical" evidence="1">
    <location>
        <begin position="97"/>
        <end position="116"/>
    </location>
</feature>
<evidence type="ECO:0008006" key="6">
    <source>
        <dbReference type="Google" id="ProtNLM"/>
    </source>
</evidence>
<feature type="transmembrane region" description="Helical" evidence="1">
    <location>
        <begin position="385"/>
        <end position="404"/>
    </location>
</feature>
<dbReference type="InterPro" id="IPR046671">
    <property type="entry name" value="DUF6541"/>
</dbReference>
<name>A0A4Q1KWD4_9CELL</name>
<evidence type="ECO:0000313" key="4">
    <source>
        <dbReference type="Proteomes" id="UP000289805"/>
    </source>
</evidence>
<gene>
    <name evidence="2" type="ORF">EQW73_04300</name>
    <name evidence="3" type="ORF">EQW78_07795</name>
</gene>
<feature type="transmembrane region" description="Helical" evidence="1">
    <location>
        <begin position="450"/>
        <end position="475"/>
    </location>
</feature>
<organism evidence="3 4">
    <name type="scientific">Oerskovia turbata</name>
    <dbReference type="NCBI Taxonomy" id="1713"/>
    <lineage>
        <taxon>Bacteria</taxon>
        <taxon>Bacillati</taxon>
        <taxon>Actinomycetota</taxon>
        <taxon>Actinomycetes</taxon>
        <taxon>Micrococcales</taxon>
        <taxon>Cellulomonadaceae</taxon>
        <taxon>Oerskovia</taxon>
    </lineage>
</organism>
<dbReference type="Proteomes" id="UP000289805">
    <property type="component" value="Unassembled WGS sequence"/>
</dbReference>
<feature type="transmembrane region" description="Helical" evidence="1">
    <location>
        <begin position="6"/>
        <end position="26"/>
    </location>
</feature>
<dbReference type="STRING" id="1713.GCA_000718325_00480"/>
<sequence length="664" mass="70087">MTAWIPLTFACVVGLLIIWVPGLVVVRALDVRGLIAFGIAPAVSGAVISLSAVLAPVLGLSWSVAVVAGGTGILFVLAVLLRLVLRLRPMPARPPRALARAIGISTGAALLMTLVVSTARFVSAVPDPARIAQTYDTSFHLNTVQMILETGDASSLHMTLTNPAVTTSFYPALWHGMVALLVQLTGVGVAQASNVLAALLAFGLWPVGVAALTRALVGPSPLPVALAALFAISLPQFPVRLLSFGILYPTLLSHALLPGVLAMFVLAVDARGWRPRLVALLLGLVGWGTLALAQTSAVFALMFVLVPLMFHALVVYSRRARFRGVGIGRRVAVWLLAVAAAAAGYVVLGWSPVIAGMRSKVDWPVTMDLLPALKSALSFSSIDPVLAPSWVFAALVAIGAVAMLRHRSLRWVPFGYLVLLALYVVARAGSSASRAELTGYWYGDAPRLAALLPLLAVPLAAYGAFSLVLLARWLFRRLKPAWRPSGVLVLTVSLLVAAVGVLVVGRMAPTRDVDYWLATTYRLDPHAETSSGLLSAAEERLLGRIGDVVPEGVAIAGNPWDGSALTWALADREAVFPHLNVVFDVPRLVVAERLDEAGEDPEVCDAVRALDLGYVLRMGPSLWGGDPAGRDARYPGLEGLVESGVAEVVASEGDAELLRITACS</sequence>
<evidence type="ECO:0000313" key="2">
    <source>
        <dbReference type="EMBL" id="RXR26724.1"/>
    </source>
</evidence>
<proteinExistence type="predicted"/>
<dbReference type="Pfam" id="PF20176">
    <property type="entry name" value="DUF6541"/>
    <property type="match status" value="1"/>
</dbReference>
<evidence type="ECO:0000256" key="1">
    <source>
        <dbReference type="SAM" id="Phobius"/>
    </source>
</evidence>
<dbReference type="OrthoDB" id="3169698at2"/>
<feature type="transmembrane region" description="Helical" evidence="1">
    <location>
        <begin position="411"/>
        <end position="430"/>
    </location>
</feature>
<dbReference type="EMBL" id="SDJQ01000010">
    <property type="protein sequence ID" value="RXR34457.1"/>
    <property type="molecule type" value="Genomic_DNA"/>
</dbReference>
<feature type="transmembrane region" description="Helical" evidence="1">
    <location>
        <begin position="60"/>
        <end position="85"/>
    </location>
</feature>
<feature type="transmembrane region" description="Helical" evidence="1">
    <location>
        <begin position="331"/>
        <end position="350"/>
    </location>
</feature>
<feature type="transmembrane region" description="Helical" evidence="1">
    <location>
        <begin position="33"/>
        <end position="54"/>
    </location>
</feature>
<feature type="transmembrane region" description="Helical" evidence="1">
    <location>
        <begin position="280"/>
        <end position="310"/>
    </location>
</feature>
<keyword evidence="1" id="KW-0472">Membrane</keyword>
<feature type="transmembrane region" description="Helical" evidence="1">
    <location>
        <begin position="172"/>
        <end position="190"/>
    </location>
</feature>
<evidence type="ECO:0000313" key="3">
    <source>
        <dbReference type="EMBL" id="RXR34457.1"/>
    </source>
</evidence>
<accession>A0A4Q1KWD4</accession>
<keyword evidence="5" id="KW-1185">Reference proteome</keyword>
<dbReference type="RefSeq" id="WP_030150042.1">
    <property type="nucleotide sequence ID" value="NZ_JOFV01000002.1"/>
</dbReference>
<dbReference type="Proteomes" id="UP000290517">
    <property type="component" value="Unassembled WGS sequence"/>
</dbReference>